<keyword evidence="2 4" id="KW-0863">Zinc-finger</keyword>
<dbReference type="InterPro" id="IPR000433">
    <property type="entry name" value="Znf_ZZ"/>
</dbReference>
<dbReference type="Pfam" id="PF00569">
    <property type="entry name" value="ZZ"/>
    <property type="match status" value="1"/>
</dbReference>
<evidence type="ECO:0000259" key="7">
    <source>
        <dbReference type="PROSITE" id="PS51745"/>
    </source>
</evidence>
<dbReference type="GO" id="GO:0008270">
    <property type="term" value="F:zinc ion binding"/>
    <property type="evidence" value="ECO:0007669"/>
    <property type="project" value="UniProtKB-KW"/>
</dbReference>
<feature type="domain" description="PB1" evidence="7">
    <location>
        <begin position="2"/>
        <end position="92"/>
    </location>
</feature>
<dbReference type="InterPro" id="IPR000270">
    <property type="entry name" value="PB1_dom"/>
</dbReference>
<dbReference type="FunFam" id="3.10.20.90:FF:000320">
    <property type="entry name" value="Predicted protein"/>
    <property type="match status" value="1"/>
</dbReference>
<evidence type="ECO:0000313" key="8">
    <source>
        <dbReference type="EnsemblMetazoa" id="Aqu2.1.31965_001"/>
    </source>
</evidence>
<organism evidence="8">
    <name type="scientific">Amphimedon queenslandica</name>
    <name type="common">Sponge</name>
    <dbReference type="NCBI Taxonomy" id="400682"/>
    <lineage>
        <taxon>Eukaryota</taxon>
        <taxon>Metazoa</taxon>
        <taxon>Porifera</taxon>
        <taxon>Demospongiae</taxon>
        <taxon>Heteroscleromorpha</taxon>
        <taxon>Haplosclerida</taxon>
        <taxon>Niphatidae</taxon>
        <taxon>Amphimedon</taxon>
    </lineage>
</organism>
<evidence type="ECO:0000256" key="4">
    <source>
        <dbReference type="PROSITE-ProRule" id="PRU00228"/>
    </source>
</evidence>
<dbReference type="InParanoid" id="A0A1X7UVF9"/>
<keyword evidence="9" id="KW-1185">Reference proteome</keyword>
<dbReference type="GO" id="GO:0035973">
    <property type="term" value="P:aggrephagy"/>
    <property type="evidence" value="ECO:0007669"/>
    <property type="project" value="TreeGrafter"/>
</dbReference>
<dbReference type="SUPFAM" id="SSF57850">
    <property type="entry name" value="RING/U-box"/>
    <property type="match status" value="1"/>
</dbReference>
<keyword evidence="1" id="KW-0479">Metal-binding</keyword>
<dbReference type="PANTHER" id="PTHR15090">
    <property type="entry name" value="SEQUESTOSOME 1-RELATED"/>
    <property type="match status" value="1"/>
</dbReference>
<dbReference type="PROSITE" id="PS01357">
    <property type="entry name" value="ZF_ZZ_1"/>
    <property type="match status" value="1"/>
</dbReference>
<feature type="domain" description="ZZ-type" evidence="6">
    <location>
        <begin position="177"/>
        <end position="227"/>
    </location>
</feature>
<dbReference type="GO" id="GO:0000423">
    <property type="term" value="P:mitophagy"/>
    <property type="evidence" value="ECO:0007669"/>
    <property type="project" value="TreeGrafter"/>
</dbReference>
<dbReference type="CDD" id="cd02340">
    <property type="entry name" value="ZZ_NBR1_like"/>
    <property type="match status" value="1"/>
</dbReference>
<sequence>MSLIVKASLYGNWGRPEPLETRRFSIDQEVATSFTYLTQKLAQVFSNLEADKIIVTYADADGDKVTISTDDELTEALSQFDGTIFRIAIKRKNDQQNAGQCRPHPGFWNRRGPAPNFFQDVVNFLQQQQQQQQQSAPPPDPEKKDEGKEDPPKENSSPSTDEPTKKDGATNKKGPYHPGVICDGCSFSIYGKRFKCCICPDYDLCEDCEGKGLHTDHGMFTIDRPAFCGGGAGGWPFFRPNPSGSWGGQGQLGPFDFKFWTNPGRFGGGPFGGPFGFGCCPGGPSTGGANGCCSPKNTEQQKPTEDMETSATSAEDQPGLEKVEKKEEEEQ</sequence>
<keyword evidence="3" id="KW-0862">Zinc</keyword>
<dbReference type="SMART" id="SM00666">
    <property type="entry name" value="PB1"/>
    <property type="match status" value="1"/>
</dbReference>
<dbReference type="PANTHER" id="PTHR15090:SF0">
    <property type="entry name" value="SEQUESTOSOME-1"/>
    <property type="match status" value="1"/>
</dbReference>
<evidence type="ECO:0000256" key="3">
    <source>
        <dbReference type="ARBA" id="ARBA00022833"/>
    </source>
</evidence>
<dbReference type="GO" id="GO:0044753">
    <property type="term" value="C:amphisome"/>
    <property type="evidence" value="ECO:0007669"/>
    <property type="project" value="TreeGrafter"/>
</dbReference>
<dbReference type="PROSITE" id="PS51745">
    <property type="entry name" value="PB1"/>
    <property type="match status" value="1"/>
</dbReference>
<evidence type="ECO:0000259" key="6">
    <source>
        <dbReference type="PROSITE" id="PS50135"/>
    </source>
</evidence>
<gene>
    <name evidence="8" type="primary">100637508</name>
</gene>
<dbReference type="GO" id="GO:0070530">
    <property type="term" value="F:K63-linked polyubiquitin modification-dependent protein binding"/>
    <property type="evidence" value="ECO:0007669"/>
    <property type="project" value="TreeGrafter"/>
</dbReference>
<dbReference type="Gene3D" id="3.10.20.90">
    <property type="entry name" value="Phosphatidylinositol 3-kinase Catalytic Subunit, Chain A, domain 1"/>
    <property type="match status" value="1"/>
</dbReference>
<evidence type="ECO:0000256" key="2">
    <source>
        <dbReference type="ARBA" id="ARBA00022771"/>
    </source>
</evidence>
<reference evidence="9" key="1">
    <citation type="journal article" date="2010" name="Nature">
        <title>The Amphimedon queenslandica genome and the evolution of animal complexity.</title>
        <authorList>
            <person name="Srivastava M."/>
            <person name="Simakov O."/>
            <person name="Chapman J."/>
            <person name="Fahey B."/>
            <person name="Gauthier M.E."/>
            <person name="Mitros T."/>
            <person name="Richards G.S."/>
            <person name="Conaco C."/>
            <person name="Dacre M."/>
            <person name="Hellsten U."/>
            <person name="Larroux C."/>
            <person name="Putnam N.H."/>
            <person name="Stanke M."/>
            <person name="Adamska M."/>
            <person name="Darling A."/>
            <person name="Degnan S.M."/>
            <person name="Oakley T.H."/>
            <person name="Plachetzki D.C."/>
            <person name="Zhai Y."/>
            <person name="Adamski M."/>
            <person name="Calcino A."/>
            <person name="Cummins S.F."/>
            <person name="Goodstein D.M."/>
            <person name="Harris C."/>
            <person name="Jackson D.J."/>
            <person name="Leys S.P."/>
            <person name="Shu S."/>
            <person name="Woodcroft B.J."/>
            <person name="Vervoort M."/>
            <person name="Kosik K.S."/>
            <person name="Manning G."/>
            <person name="Degnan B.M."/>
            <person name="Rokhsar D.S."/>
        </authorList>
    </citation>
    <scope>NUCLEOTIDE SEQUENCE [LARGE SCALE GENOMIC DNA]</scope>
</reference>
<evidence type="ECO:0008006" key="10">
    <source>
        <dbReference type="Google" id="ProtNLM"/>
    </source>
</evidence>
<proteinExistence type="predicted"/>
<evidence type="ECO:0000313" key="9">
    <source>
        <dbReference type="Proteomes" id="UP000007879"/>
    </source>
</evidence>
<feature type="region of interest" description="Disordered" evidence="5">
    <location>
        <begin position="291"/>
        <end position="331"/>
    </location>
</feature>
<dbReference type="EnsemblMetazoa" id="XM_003386536.2">
    <property type="protein sequence ID" value="XP_003386584.1"/>
    <property type="gene ID" value="LOC100637508"/>
</dbReference>
<dbReference type="OrthoDB" id="441278at2759"/>
<evidence type="ECO:0000256" key="1">
    <source>
        <dbReference type="ARBA" id="ARBA00022723"/>
    </source>
</evidence>
<dbReference type="GO" id="GO:0005080">
    <property type="term" value="F:protein kinase C binding"/>
    <property type="evidence" value="ECO:0007669"/>
    <property type="project" value="TreeGrafter"/>
</dbReference>
<feature type="compositionally biased region" description="Basic and acidic residues" evidence="5">
    <location>
        <begin position="319"/>
        <end position="331"/>
    </location>
</feature>
<dbReference type="eggNOG" id="KOG4582">
    <property type="taxonomic scope" value="Eukaryota"/>
</dbReference>
<dbReference type="PROSITE" id="PS50135">
    <property type="entry name" value="ZF_ZZ_2"/>
    <property type="match status" value="1"/>
</dbReference>
<dbReference type="KEGG" id="aqu:100637508"/>
<accession>A0A1X7UVF9</accession>
<dbReference type="SMART" id="SM00291">
    <property type="entry name" value="ZnF_ZZ"/>
    <property type="match status" value="1"/>
</dbReference>
<dbReference type="InterPro" id="IPR052260">
    <property type="entry name" value="Autophagy_Rcpt_SigReg"/>
</dbReference>
<dbReference type="Gene3D" id="3.30.60.90">
    <property type="match status" value="1"/>
</dbReference>
<dbReference type="STRING" id="400682.A0A1X7UVF9"/>
<dbReference type="Proteomes" id="UP000007879">
    <property type="component" value="Unassembled WGS sequence"/>
</dbReference>
<dbReference type="SUPFAM" id="SSF54277">
    <property type="entry name" value="CAD &amp; PB1 domains"/>
    <property type="match status" value="1"/>
</dbReference>
<dbReference type="EnsemblMetazoa" id="Aqu2.1.31965_001">
    <property type="protein sequence ID" value="Aqu2.1.31965_001"/>
    <property type="gene ID" value="Aqu2.1.31965"/>
</dbReference>
<feature type="compositionally biased region" description="Basic and acidic residues" evidence="5">
    <location>
        <begin position="140"/>
        <end position="153"/>
    </location>
</feature>
<protein>
    <recommendedName>
        <fullName evidence="10">ZZ-type domain-containing protein</fullName>
    </recommendedName>
</protein>
<reference evidence="8" key="2">
    <citation type="submission" date="2017-05" db="UniProtKB">
        <authorList>
            <consortium name="EnsemblMetazoa"/>
        </authorList>
    </citation>
    <scope>IDENTIFICATION</scope>
</reference>
<dbReference type="InterPro" id="IPR053793">
    <property type="entry name" value="PB1-like"/>
</dbReference>
<dbReference type="AlphaFoldDB" id="A0A1X7UVF9"/>
<evidence type="ECO:0000256" key="5">
    <source>
        <dbReference type="SAM" id="MobiDB-lite"/>
    </source>
</evidence>
<dbReference type="InterPro" id="IPR043145">
    <property type="entry name" value="Znf_ZZ_sf"/>
</dbReference>
<name>A0A1X7UVF9_AMPQE</name>
<feature type="region of interest" description="Disordered" evidence="5">
    <location>
        <begin position="126"/>
        <end position="173"/>
    </location>
</feature>
<dbReference type="GO" id="GO:0007032">
    <property type="term" value="P:endosome organization"/>
    <property type="evidence" value="ECO:0007669"/>
    <property type="project" value="TreeGrafter"/>
</dbReference>
<dbReference type="Pfam" id="PF00564">
    <property type="entry name" value="PB1"/>
    <property type="match status" value="1"/>
</dbReference>
<dbReference type="GO" id="GO:0016235">
    <property type="term" value="C:aggresome"/>
    <property type="evidence" value="ECO:0007669"/>
    <property type="project" value="TreeGrafter"/>
</dbReference>